<dbReference type="InterPro" id="IPR032806">
    <property type="entry name" value="YbfD_N"/>
</dbReference>
<feature type="domain" description="H repeat-associated protein N-terminal" evidence="1">
    <location>
        <begin position="220"/>
        <end position="307"/>
    </location>
</feature>
<dbReference type="Pfam" id="PF13808">
    <property type="entry name" value="DDE_Tnp_1_assoc"/>
    <property type="match status" value="1"/>
</dbReference>
<evidence type="ECO:0000259" key="1">
    <source>
        <dbReference type="Pfam" id="PF13808"/>
    </source>
</evidence>
<dbReference type="InterPro" id="IPR025639">
    <property type="entry name" value="DruA"/>
</dbReference>
<evidence type="ECO:0000313" key="2">
    <source>
        <dbReference type="EMBL" id="KKL05615.1"/>
    </source>
</evidence>
<proteinExistence type="predicted"/>
<organism evidence="2">
    <name type="scientific">marine sediment metagenome</name>
    <dbReference type="NCBI Taxonomy" id="412755"/>
    <lineage>
        <taxon>unclassified sequences</taxon>
        <taxon>metagenomes</taxon>
        <taxon>ecological metagenomes</taxon>
    </lineage>
</organism>
<protein>
    <recommendedName>
        <fullName evidence="1">H repeat-associated protein N-terminal domain-containing protein</fullName>
    </recommendedName>
</protein>
<gene>
    <name evidence="2" type="ORF">LCGC14_2604270</name>
</gene>
<comment type="caution">
    <text evidence="2">The sequence shown here is derived from an EMBL/GenBank/DDBJ whole genome shotgun (WGS) entry which is preliminary data.</text>
</comment>
<dbReference type="Pfam" id="PF14236">
    <property type="entry name" value="DruA"/>
    <property type="match status" value="1"/>
</dbReference>
<dbReference type="PANTHER" id="PTHR30298:SF0">
    <property type="entry name" value="PROTEIN YBFL-RELATED"/>
    <property type="match status" value="1"/>
</dbReference>
<dbReference type="EMBL" id="LAZR01044041">
    <property type="protein sequence ID" value="KKL05615.1"/>
    <property type="molecule type" value="Genomic_DNA"/>
</dbReference>
<sequence length="323" mass="36827">MGNGGKFDSLVVRPVRRDEIELWGESMRRHHYLGYRWIAGRSLRYVATLDSRWVALIGWGSAVLKCTARDRFIGWDSETKLKRLYLIANNARFLILPSGSIRNLASKVLSMNLKRLSNDFRAVYGHPVYLAETFVDESRGYRGSCYRAANWRYVGLTSGWSRSAGRYYRNDQPKAVFLYPLRKDAKEILTGDFIPYDFNVVEREGDMNKLKEFPVEGLMEEIRRIKDPRKARGIRHSLGIVLGIAVCAVLCGARSYRAIGDWSGALTKEILKRFGGDRSKPPSEPTIRRLLQAVDAEEFDARIGQWVLNQQLLTGKAIAMDGK</sequence>
<accession>A0A0F9A835</accession>
<feature type="non-terminal residue" evidence="2">
    <location>
        <position position="323"/>
    </location>
</feature>
<dbReference type="PANTHER" id="PTHR30298">
    <property type="entry name" value="H REPEAT-ASSOCIATED PREDICTED TRANSPOSASE"/>
    <property type="match status" value="1"/>
</dbReference>
<dbReference type="AlphaFoldDB" id="A0A0F9A835"/>
<dbReference type="InterPro" id="IPR051698">
    <property type="entry name" value="Transposase_11-like"/>
</dbReference>
<name>A0A0F9A835_9ZZZZ</name>
<reference evidence="2" key="1">
    <citation type="journal article" date="2015" name="Nature">
        <title>Complex archaea that bridge the gap between prokaryotes and eukaryotes.</title>
        <authorList>
            <person name="Spang A."/>
            <person name="Saw J.H."/>
            <person name="Jorgensen S.L."/>
            <person name="Zaremba-Niedzwiedzka K."/>
            <person name="Martijn J."/>
            <person name="Lind A.E."/>
            <person name="van Eijk R."/>
            <person name="Schleper C."/>
            <person name="Guy L."/>
            <person name="Ettema T.J."/>
        </authorList>
    </citation>
    <scope>NUCLEOTIDE SEQUENCE</scope>
</reference>